<dbReference type="SUPFAM" id="SSF49464">
    <property type="entry name" value="Carboxypeptidase regulatory domain-like"/>
    <property type="match status" value="1"/>
</dbReference>
<sequence>MTFSALNQPSWPGTARCACSYPTVSTKTLLAMKLTIVLLTAFLFQVQAAGLAQSVTANLQKEPLRNVFKIVEKQTGVTVFYNDEYIKNTNPVTIDARQMPLADFLTAILKPEKLTFEMKQGNVVVMREKEVKFSGSPSQKIMVTGKVTDNNKNPLRGATIRVKGSVKVVVSDENGMFKLEAEKGEVLLITFVGFNEKEIIITDAQVITVVLVPSEQVLELAEVVSTGYQKITRERNTGSVAKVDMVTVATRSGSTNILQRLDGLAPGVVVNNAPGGEPLLIRGLTSLNSTRSPLIVVDGVELPSDNTSDDSRNNVFNISNPISNINPQDVEDITILRDASAASIWGAKAANGVIVITTKKGKAAQKLRVEYDGYYNFQGRPDRAYVPKLNSREFIAVAKEIFPQYAPYNNWSSVQSIVPVPPHLQIQYDQYRGLITPQQADKSLDSLASLDNRGEIADVFYRKAATTNHTVSLSGGGNVYSFYGSVSYTGIQSSTRGEKNNTYKLNLRQDFNLNKRLQLSLITDLTNTVASAGNLGNGITAPDVSFVPYQRFRDHAGNPLAVNFLGSYSDSLRLDYAARSRVNLDYVPIDEMNRAHAKSNLIAGRVVGSARLQILKGLRFEGTYGYQTFSRNSRLTQDQESYVVRDQLVKFTQSPTSTSNPTYWLPKDGGMLTVKNASQKNWTVRNQLVFDRNWDPHQLTVLFGQEATSITPLTAEAIYYGWDDQLQVGRPVNIDMLMKGITGTIPGGTRVLDSNNVRGGEGAVARTTSYYSTLGYMYDRRYALNASWRIDQSNLFGLAKSAQNRPVYSIGGKWLLNNEAFMKSVDWVNRLNVRFTYGITGNAPRPAQAASFDILQASSNVNYVNGVGLIVATPGNDKLSWEGTKIYNTGLDFTFFRSRFGGSIDLYVKKTTYLIGPLMTAPLTGYATVIGNYGDLENKGIEFSLNSININKQNFGWITVLNVAYNKNKITRMANATAITTGTGMINSAFAEGKPAYALFEFINGGLNASGDPQIIQADGKILSAKNGSKREDVHLAGTSQPIWTGGLFNTFTYKGFQLGVNISFNVGHVLFRDFNRVWSEPLYQNNIQPEFANRWKAPGDENKTNIPRFAYNSSIANARNDLYYQYSNLNSFNASYAKIREITLSYSLEKGFVQRIGAEGLTFRAQVSNLMLWKKNNFGIDPEFQSPDGYRNIRTGQGTITVGAHLTL</sequence>
<dbReference type="InterPro" id="IPR008969">
    <property type="entry name" value="CarboxyPept-like_regulatory"/>
</dbReference>
<dbReference type="InterPro" id="IPR036942">
    <property type="entry name" value="Beta-barrel_TonB_sf"/>
</dbReference>
<dbReference type="AlphaFoldDB" id="A0A4S8HMY4"/>
<name>A0A4S8HMY4_9BACT</name>
<organism evidence="9 10">
    <name type="scientific">Niastella caeni</name>
    <dbReference type="NCBI Taxonomy" id="2569763"/>
    <lineage>
        <taxon>Bacteria</taxon>
        <taxon>Pseudomonadati</taxon>
        <taxon>Bacteroidota</taxon>
        <taxon>Chitinophagia</taxon>
        <taxon>Chitinophagales</taxon>
        <taxon>Chitinophagaceae</taxon>
        <taxon>Niastella</taxon>
    </lineage>
</organism>
<dbReference type="NCBIfam" id="TIGR04057">
    <property type="entry name" value="SusC_RagA_signa"/>
    <property type="match status" value="1"/>
</dbReference>
<keyword evidence="10" id="KW-1185">Reference proteome</keyword>
<dbReference type="PROSITE" id="PS52016">
    <property type="entry name" value="TONB_DEPENDENT_REC_3"/>
    <property type="match status" value="1"/>
</dbReference>
<comment type="similarity">
    <text evidence="7">Belongs to the TonB-dependent receptor family.</text>
</comment>
<evidence type="ECO:0000256" key="4">
    <source>
        <dbReference type="ARBA" id="ARBA00022692"/>
    </source>
</evidence>
<keyword evidence="5 7" id="KW-0472">Membrane</keyword>
<comment type="subcellular location">
    <subcellularLocation>
        <location evidence="1 7">Cell outer membrane</location>
        <topology evidence="1 7">Multi-pass membrane protein</topology>
    </subcellularLocation>
</comment>
<comment type="caution">
    <text evidence="9">The sequence shown here is derived from an EMBL/GenBank/DDBJ whole genome shotgun (WGS) entry which is preliminary data.</text>
</comment>
<dbReference type="Gene3D" id="2.40.170.20">
    <property type="entry name" value="TonB-dependent receptor, beta-barrel domain"/>
    <property type="match status" value="1"/>
</dbReference>
<evidence type="ECO:0000256" key="2">
    <source>
        <dbReference type="ARBA" id="ARBA00022448"/>
    </source>
</evidence>
<evidence type="ECO:0000256" key="5">
    <source>
        <dbReference type="ARBA" id="ARBA00023136"/>
    </source>
</evidence>
<keyword evidence="2 7" id="KW-0813">Transport</keyword>
<protein>
    <submittedName>
        <fullName evidence="9">SusC/RagA family TonB-linked outer membrane protein</fullName>
    </submittedName>
</protein>
<evidence type="ECO:0000259" key="8">
    <source>
        <dbReference type="Pfam" id="PF07715"/>
    </source>
</evidence>
<dbReference type="Gene3D" id="2.170.130.10">
    <property type="entry name" value="TonB-dependent receptor, plug domain"/>
    <property type="match status" value="1"/>
</dbReference>
<dbReference type="InterPro" id="IPR039426">
    <property type="entry name" value="TonB-dep_rcpt-like"/>
</dbReference>
<reference evidence="9 10" key="1">
    <citation type="submission" date="2019-04" db="EMBL/GenBank/DDBJ databases">
        <title>Niastella caeni sp. nov., isolated from activated sludge.</title>
        <authorList>
            <person name="Sheng M."/>
        </authorList>
    </citation>
    <scope>NUCLEOTIDE SEQUENCE [LARGE SCALE GENOMIC DNA]</scope>
    <source>
        <strain evidence="9 10">HX-2-15</strain>
    </source>
</reference>
<evidence type="ECO:0000313" key="9">
    <source>
        <dbReference type="EMBL" id="THU35809.1"/>
    </source>
</evidence>
<feature type="domain" description="TonB-dependent receptor plug" evidence="8">
    <location>
        <begin position="236"/>
        <end position="353"/>
    </location>
</feature>
<evidence type="ECO:0000256" key="3">
    <source>
        <dbReference type="ARBA" id="ARBA00022452"/>
    </source>
</evidence>
<dbReference type="InterPro" id="IPR023996">
    <property type="entry name" value="TonB-dep_OMP_SusC/RagA"/>
</dbReference>
<dbReference type="InterPro" id="IPR012910">
    <property type="entry name" value="Plug_dom"/>
</dbReference>
<dbReference type="GO" id="GO:0009279">
    <property type="term" value="C:cell outer membrane"/>
    <property type="evidence" value="ECO:0007669"/>
    <property type="project" value="UniProtKB-SubCell"/>
</dbReference>
<gene>
    <name evidence="9" type="ORF">FAM09_20630</name>
</gene>
<evidence type="ECO:0000256" key="6">
    <source>
        <dbReference type="ARBA" id="ARBA00023237"/>
    </source>
</evidence>
<evidence type="ECO:0000313" key="10">
    <source>
        <dbReference type="Proteomes" id="UP000306918"/>
    </source>
</evidence>
<dbReference type="EMBL" id="STFF01000006">
    <property type="protein sequence ID" value="THU35809.1"/>
    <property type="molecule type" value="Genomic_DNA"/>
</dbReference>
<proteinExistence type="inferred from homology"/>
<dbReference type="InterPro" id="IPR037066">
    <property type="entry name" value="Plug_dom_sf"/>
</dbReference>
<accession>A0A4S8HMY4</accession>
<dbReference type="InterPro" id="IPR023997">
    <property type="entry name" value="TonB-dep_OMP_SusC/RagA_CS"/>
</dbReference>
<keyword evidence="4 7" id="KW-0812">Transmembrane</keyword>
<evidence type="ECO:0000256" key="7">
    <source>
        <dbReference type="PROSITE-ProRule" id="PRU01360"/>
    </source>
</evidence>
<dbReference type="NCBIfam" id="TIGR04056">
    <property type="entry name" value="OMP_RagA_SusC"/>
    <property type="match status" value="1"/>
</dbReference>
<dbReference type="OrthoDB" id="9768177at2"/>
<dbReference type="Pfam" id="PF13715">
    <property type="entry name" value="CarbopepD_reg_2"/>
    <property type="match status" value="1"/>
</dbReference>
<dbReference type="Gene3D" id="2.60.40.1120">
    <property type="entry name" value="Carboxypeptidase-like, regulatory domain"/>
    <property type="match status" value="1"/>
</dbReference>
<dbReference type="Proteomes" id="UP000306918">
    <property type="component" value="Unassembled WGS sequence"/>
</dbReference>
<dbReference type="SUPFAM" id="SSF56935">
    <property type="entry name" value="Porins"/>
    <property type="match status" value="1"/>
</dbReference>
<evidence type="ECO:0000256" key="1">
    <source>
        <dbReference type="ARBA" id="ARBA00004571"/>
    </source>
</evidence>
<keyword evidence="3 7" id="KW-1134">Transmembrane beta strand</keyword>
<dbReference type="Pfam" id="PF07715">
    <property type="entry name" value="Plug"/>
    <property type="match status" value="1"/>
</dbReference>
<keyword evidence="6 7" id="KW-0998">Cell outer membrane</keyword>